<organism evidence="4 5">
    <name type="scientific">Candidatus Avipropionibacterium avicola</name>
    <dbReference type="NCBI Taxonomy" id="2840701"/>
    <lineage>
        <taxon>Bacteria</taxon>
        <taxon>Bacillati</taxon>
        <taxon>Actinomycetota</taxon>
        <taxon>Actinomycetes</taxon>
        <taxon>Propionibacteriales</taxon>
        <taxon>Propionibacteriaceae</taxon>
        <taxon>Propionibacteriaceae incertae sedis</taxon>
        <taxon>Candidatus Avipropionibacterium</taxon>
    </lineage>
</organism>
<dbReference type="AlphaFoldDB" id="A0A9D1GYF9"/>
<evidence type="ECO:0000259" key="3">
    <source>
        <dbReference type="SMART" id="SM00909"/>
    </source>
</evidence>
<protein>
    <submittedName>
        <fullName evidence="4">GerMN domain-containing protein</fullName>
    </submittedName>
</protein>
<evidence type="ECO:0000256" key="1">
    <source>
        <dbReference type="SAM" id="MobiDB-lite"/>
    </source>
</evidence>
<evidence type="ECO:0000313" key="5">
    <source>
        <dbReference type="Proteomes" id="UP000886842"/>
    </source>
</evidence>
<feature type="transmembrane region" description="Helical" evidence="2">
    <location>
        <begin position="50"/>
        <end position="73"/>
    </location>
</feature>
<feature type="compositionally biased region" description="Basic and acidic residues" evidence="1">
    <location>
        <begin position="17"/>
        <end position="27"/>
    </location>
</feature>
<gene>
    <name evidence="4" type="ORF">IAA98_07650</name>
</gene>
<evidence type="ECO:0000256" key="2">
    <source>
        <dbReference type="SAM" id="Phobius"/>
    </source>
</evidence>
<proteinExistence type="predicted"/>
<reference evidence="4" key="2">
    <citation type="journal article" date="2021" name="PeerJ">
        <title>Extensive microbial diversity within the chicken gut microbiome revealed by metagenomics and culture.</title>
        <authorList>
            <person name="Gilroy R."/>
            <person name="Ravi A."/>
            <person name="Getino M."/>
            <person name="Pursley I."/>
            <person name="Horton D.L."/>
            <person name="Alikhan N.F."/>
            <person name="Baker D."/>
            <person name="Gharbi K."/>
            <person name="Hall N."/>
            <person name="Watson M."/>
            <person name="Adriaenssens E.M."/>
            <person name="Foster-Nyarko E."/>
            <person name="Jarju S."/>
            <person name="Secka A."/>
            <person name="Antonio M."/>
            <person name="Oren A."/>
            <person name="Chaudhuri R.R."/>
            <person name="La Ragione R."/>
            <person name="Hildebrand F."/>
            <person name="Pallen M.J."/>
        </authorList>
    </citation>
    <scope>NUCLEOTIDE SEQUENCE</scope>
    <source>
        <strain evidence="4">ChiGjej1B1-24693</strain>
    </source>
</reference>
<dbReference type="Proteomes" id="UP000886842">
    <property type="component" value="Unassembled WGS sequence"/>
</dbReference>
<evidence type="ECO:0000313" key="4">
    <source>
        <dbReference type="EMBL" id="HIT75442.1"/>
    </source>
</evidence>
<comment type="caution">
    <text evidence="4">The sequence shown here is derived from an EMBL/GenBank/DDBJ whole genome shotgun (WGS) entry which is preliminary data.</text>
</comment>
<dbReference type="Pfam" id="PF10648">
    <property type="entry name" value="Gmad2"/>
    <property type="match status" value="1"/>
</dbReference>
<keyword evidence="2" id="KW-1133">Transmembrane helix</keyword>
<reference evidence="4" key="1">
    <citation type="submission" date="2020-10" db="EMBL/GenBank/DDBJ databases">
        <authorList>
            <person name="Gilroy R."/>
        </authorList>
    </citation>
    <scope>NUCLEOTIDE SEQUENCE</scope>
    <source>
        <strain evidence="4">ChiGjej1B1-24693</strain>
    </source>
</reference>
<dbReference type="Pfam" id="PF10646">
    <property type="entry name" value="Germane"/>
    <property type="match status" value="1"/>
</dbReference>
<feature type="region of interest" description="Disordered" evidence="1">
    <location>
        <begin position="75"/>
        <end position="129"/>
    </location>
</feature>
<keyword evidence="2" id="KW-0472">Membrane</keyword>
<feature type="region of interest" description="Disordered" evidence="1">
    <location>
        <begin position="1"/>
        <end position="41"/>
    </location>
</feature>
<dbReference type="EMBL" id="DVLP01000230">
    <property type="protein sequence ID" value="HIT75442.1"/>
    <property type="molecule type" value="Genomic_DNA"/>
</dbReference>
<keyword evidence="2" id="KW-0812">Transmembrane</keyword>
<name>A0A9D1GYF9_9ACTN</name>
<dbReference type="InterPro" id="IPR018911">
    <property type="entry name" value="Gmad2_Ig-like_dom"/>
</dbReference>
<sequence>MNEPTNLNGPDDPEMEDLLRRALHEEADSVQPGPGLDAIRRKTGRRGSGLFRGLVAATTVAVVAAAVAVGVAVNRPSPRMSDDNAPVATQAEPSPRMSEQSTTKGSPTPPPPGGDASNEPSVEPGPVPVFWIGQNERLFREFHPAEATTASSRAGAAIELMLGAADPLDPDYHRGPWQAATGVSVARDGDALTVDLPSEAFTDDEVSEDLARAALQQIVFTATGAAQSPGPVTILIDGQPAKAWDVIDVGQPMERDPHARASVWIHDPQEGQEKPAGPITITGDGTAFEGNVLWRVERADGTLFDEGFMNTGANGEYDSFEFTVDLEPGTYLVRVTAPDMSGETDGVWDDHTFTVV</sequence>
<feature type="domain" description="GerMN" evidence="3">
    <location>
        <begin position="154"/>
        <end position="245"/>
    </location>
</feature>
<accession>A0A9D1GYF9</accession>
<dbReference type="SMART" id="SM00909">
    <property type="entry name" value="Germane"/>
    <property type="match status" value="1"/>
</dbReference>
<dbReference type="InterPro" id="IPR019606">
    <property type="entry name" value="GerMN"/>
</dbReference>